<organism evidence="2 3">
    <name type="scientific">Synaphobranchus kaupii</name>
    <name type="common">Kaup's arrowtooth eel</name>
    <dbReference type="NCBI Taxonomy" id="118154"/>
    <lineage>
        <taxon>Eukaryota</taxon>
        <taxon>Metazoa</taxon>
        <taxon>Chordata</taxon>
        <taxon>Craniata</taxon>
        <taxon>Vertebrata</taxon>
        <taxon>Euteleostomi</taxon>
        <taxon>Actinopterygii</taxon>
        <taxon>Neopterygii</taxon>
        <taxon>Teleostei</taxon>
        <taxon>Anguilliformes</taxon>
        <taxon>Synaphobranchidae</taxon>
        <taxon>Synaphobranchus</taxon>
    </lineage>
</organism>
<keyword evidence="3" id="KW-1185">Reference proteome</keyword>
<dbReference type="SUPFAM" id="SSF74650">
    <property type="entry name" value="Galactose mutarotase-like"/>
    <property type="match status" value="1"/>
</dbReference>
<evidence type="ECO:0000313" key="3">
    <source>
        <dbReference type="Proteomes" id="UP001152622"/>
    </source>
</evidence>
<dbReference type="EMBL" id="JAINUF010000017">
    <property type="protein sequence ID" value="KAJ8339384.1"/>
    <property type="molecule type" value="Genomic_DNA"/>
</dbReference>
<feature type="domain" description="Glycosyl hydrolase family 38 C-terminal" evidence="1">
    <location>
        <begin position="1"/>
        <end position="85"/>
    </location>
</feature>
<name>A0A9Q1EIF9_SYNKA</name>
<sequence>MRITSDLNSSDRFFTDLNGFQIQPRKTMPKLPLQANFYPMTTMAYIQNTSARLTLLSGQSLGVASLKSGQLEAIMDRRLMQDDNRGLGQGIQDNKITANSFRLLLEKRSQLDESEKARPVSYPSLLSHVSSMYLNHPLIPMATSLDFETLSLSPFSPLASSLPCDVHMVNLRTIQSKKEGVGPSDEAALILHRRGFDCEFSNRNTGLLCMTTRGKILVEKLFSELTVGSITPVSLSLMHTSDRGRSPKEIQLKPMEVSTYRVQLR</sequence>
<reference evidence="2" key="1">
    <citation type="journal article" date="2023" name="Science">
        <title>Genome structures resolve the early diversification of teleost fishes.</title>
        <authorList>
            <person name="Parey E."/>
            <person name="Louis A."/>
            <person name="Montfort J."/>
            <person name="Bouchez O."/>
            <person name="Roques C."/>
            <person name="Iampietro C."/>
            <person name="Lluch J."/>
            <person name="Castinel A."/>
            <person name="Donnadieu C."/>
            <person name="Desvignes T."/>
            <person name="Floi Bucao C."/>
            <person name="Jouanno E."/>
            <person name="Wen M."/>
            <person name="Mejri S."/>
            <person name="Dirks R."/>
            <person name="Jansen H."/>
            <person name="Henkel C."/>
            <person name="Chen W.J."/>
            <person name="Zahm M."/>
            <person name="Cabau C."/>
            <person name="Klopp C."/>
            <person name="Thompson A.W."/>
            <person name="Robinson-Rechavi M."/>
            <person name="Braasch I."/>
            <person name="Lecointre G."/>
            <person name="Bobe J."/>
            <person name="Postlethwait J.H."/>
            <person name="Berthelot C."/>
            <person name="Roest Crollius H."/>
            <person name="Guiguen Y."/>
        </authorList>
    </citation>
    <scope>NUCLEOTIDE SEQUENCE</scope>
    <source>
        <strain evidence="2">WJC10195</strain>
    </source>
</reference>
<evidence type="ECO:0000313" key="2">
    <source>
        <dbReference type="EMBL" id="KAJ8339384.1"/>
    </source>
</evidence>
<dbReference type="GO" id="GO:0000139">
    <property type="term" value="C:Golgi membrane"/>
    <property type="evidence" value="ECO:0007669"/>
    <property type="project" value="TreeGrafter"/>
</dbReference>
<dbReference type="PANTHER" id="PTHR11607">
    <property type="entry name" value="ALPHA-MANNOSIDASE"/>
    <property type="match status" value="1"/>
</dbReference>
<dbReference type="PANTHER" id="PTHR11607:SF69">
    <property type="entry name" value="ALPHA-MANNOSIDASE 2"/>
    <property type="match status" value="1"/>
</dbReference>
<gene>
    <name evidence="2" type="ORF">SKAU_G00361700</name>
</gene>
<dbReference type="AlphaFoldDB" id="A0A9Q1EIF9"/>
<dbReference type="Pfam" id="PF07748">
    <property type="entry name" value="Glyco_hydro_38C"/>
    <property type="match status" value="1"/>
</dbReference>
<accession>A0A9Q1EIF9</accession>
<dbReference type="GO" id="GO:0030246">
    <property type="term" value="F:carbohydrate binding"/>
    <property type="evidence" value="ECO:0007669"/>
    <property type="project" value="InterPro"/>
</dbReference>
<dbReference type="GO" id="GO:0006491">
    <property type="term" value="P:N-glycan processing"/>
    <property type="evidence" value="ECO:0007669"/>
    <property type="project" value="TreeGrafter"/>
</dbReference>
<dbReference type="OrthoDB" id="10261055at2759"/>
<proteinExistence type="predicted"/>
<dbReference type="InterPro" id="IPR011013">
    <property type="entry name" value="Gal_mutarotase_sf_dom"/>
</dbReference>
<comment type="caution">
    <text evidence="2">The sequence shown here is derived from an EMBL/GenBank/DDBJ whole genome shotgun (WGS) entry which is preliminary data.</text>
</comment>
<dbReference type="GO" id="GO:0004559">
    <property type="term" value="F:alpha-mannosidase activity"/>
    <property type="evidence" value="ECO:0007669"/>
    <property type="project" value="InterPro"/>
</dbReference>
<dbReference type="Gene3D" id="2.70.98.30">
    <property type="entry name" value="Golgi alpha-mannosidase II, domain 4"/>
    <property type="match status" value="1"/>
</dbReference>
<evidence type="ECO:0000259" key="1">
    <source>
        <dbReference type="Pfam" id="PF07748"/>
    </source>
</evidence>
<dbReference type="Proteomes" id="UP001152622">
    <property type="component" value="Chromosome 17"/>
</dbReference>
<protein>
    <recommendedName>
        <fullName evidence="1">Glycosyl hydrolase family 38 C-terminal domain-containing protein</fullName>
    </recommendedName>
</protein>
<dbReference type="InterPro" id="IPR050843">
    <property type="entry name" value="Glycosyl_Hydrlase_38"/>
</dbReference>
<dbReference type="InterPro" id="IPR011682">
    <property type="entry name" value="Glyco_hydro_38_C"/>
</dbReference>
<dbReference type="GO" id="GO:0006013">
    <property type="term" value="P:mannose metabolic process"/>
    <property type="evidence" value="ECO:0007669"/>
    <property type="project" value="InterPro"/>
</dbReference>